<organism evidence="4 5">
    <name type="scientific">Egibacter rhizosphaerae</name>
    <dbReference type="NCBI Taxonomy" id="1670831"/>
    <lineage>
        <taxon>Bacteria</taxon>
        <taxon>Bacillati</taxon>
        <taxon>Actinomycetota</taxon>
        <taxon>Nitriliruptoria</taxon>
        <taxon>Egibacterales</taxon>
        <taxon>Egibacteraceae</taxon>
        <taxon>Egibacter</taxon>
    </lineage>
</organism>
<accession>A0A411YDF4</accession>
<evidence type="ECO:0000313" key="5">
    <source>
        <dbReference type="Proteomes" id="UP000291469"/>
    </source>
</evidence>
<reference evidence="4 5" key="1">
    <citation type="submission" date="2019-01" db="EMBL/GenBank/DDBJ databases">
        <title>Egibacter rhizosphaerae EGI 80759T.</title>
        <authorList>
            <person name="Chen D.-D."/>
            <person name="Tian Y."/>
            <person name="Jiao J.-Y."/>
            <person name="Zhang X.-T."/>
            <person name="Zhang Y.-G."/>
            <person name="Zhang Y."/>
            <person name="Xiao M."/>
            <person name="Shu W.-S."/>
            <person name="Li W.-J."/>
        </authorList>
    </citation>
    <scope>NUCLEOTIDE SEQUENCE [LARGE SCALE GENOMIC DNA]</scope>
    <source>
        <strain evidence="4 5">EGI 80759</strain>
    </source>
</reference>
<dbReference type="GO" id="GO:0016616">
    <property type="term" value="F:oxidoreductase activity, acting on the CH-OH group of donors, NAD or NADP as acceptor"/>
    <property type="evidence" value="ECO:0007669"/>
    <property type="project" value="TreeGrafter"/>
</dbReference>
<comment type="similarity">
    <text evidence="1">Belongs to the short-chain dehydrogenases/reductases (SDR) family.</text>
</comment>
<dbReference type="KEGG" id="erz:ER308_06665"/>
<dbReference type="Gene3D" id="3.40.50.720">
    <property type="entry name" value="NAD(P)-binding Rossmann-like Domain"/>
    <property type="match status" value="1"/>
</dbReference>
<sequence length="268" mass="27282">MTEPPSRGTTAHELHGRHVLVTGGASGIGAELVRDLAARGARVTIADRDERGARAVAEEVAGRELILDVTDAAAWDRAAATIGPLDMACLNAGTASGTPDLEALDVATCERLLRTNIDGVVLGLRALLAHDALVEGAVVLVSASLAGLTPMPSDPLYAATKHATVGLVRSMAPGLADRGVRIQAVCPGIVDTPMLDGPARDRLQASGFPLIPIDDVVAGARAALRSDGTGEAWVVQAGRPPEPYAFRGVPGPRVPGAHGLTPPGVPGG</sequence>
<evidence type="ECO:0000256" key="3">
    <source>
        <dbReference type="SAM" id="MobiDB-lite"/>
    </source>
</evidence>
<dbReference type="InterPro" id="IPR036291">
    <property type="entry name" value="NAD(P)-bd_dom_sf"/>
</dbReference>
<dbReference type="InterPro" id="IPR020904">
    <property type="entry name" value="Sc_DH/Rdtase_CS"/>
</dbReference>
<name>A0A411YDF4_9ACTN</name>
<evidence type="ECO:0000256" key="1">
    <source>
        <dbReference type="ARBA" id="ARBA00006484"/>
    </source>
</evidence>
<protein>
    <submittedName>
        <fullName evidence="4">SDR family NAD(P)-dependent oxidoreductase</fullName>
    </submittedName>
</protein>
<feature type="region of interest" description="Disordered" evidence="3">
    <location>
        <begin position="248"/>
        <end position="268"/>
    </location>
</feature>
<dbReference type="SUPFAM" id="SSF51735">
    <property type="entry name" value="NAD(P)-binding Rossmann-fold domains"/>
    <property type="match status" value="1"/>
</dbReference>
<dbReference type="Pfam" id="PF00106">
    <property type="entry name" value="adh_short"/>
    <property type="match status" value="1"/>
</dbReference>
<dbReference type="RefSeq" id="WP_131154251.1">
    <property type="nucleotide sequence ID" value="NZ_CP036402.1"/>
</dbReference>
<dbReference type="OrthoDB" id="9775296at2"/>
<dbReference type="PROSITE" id="PS00061">
    <property type="entry name" value="ADH_SHORT"/>
    <property type="match status" value="1"/>
</dbReference>
<gene>
    <name evidence="4" type="ORF">ER308_06665</name>
</gene>
<dbReference type="PANTHER" id="PTHR44229">
    <property type="entry name" value="15-HYDROXYPROSTAGLANDIN DEHYDROGENASE [NAD(+)]"/>
    <property type="match status" value="1"/>
</dbReference>
<keyword evidence="2" id="KW-0560">Oxidoreductase</keyword>
<proteinExistence type="inferred from homology"/>
<evidence type="ECO:0000313" key="4">
    <source>
        <dbReference type="EMBL" id="QBI19254.1"/>
    </source>
</evidence>
<dbReference type="InterPro" id="IPR002347">
    <property type="entry name" value="SDR_fam"/>
</dbReference>
<dbReference type="AlphaFoldDB" id="A0A411YDF4"/>
<dbReference type="PRINTS" id="PR00081">
    <property type="entry name" value="GDHRDH"/>
</dbReference>
<dbReference type="EMBL" id="CP036402">
    <property type="protein sequence ID" value="QBI19254.1"/>
    <property type="molecule type" value="Genomic_DNA"/>
</dbReference>
<dbReference type="PANTHER" id="PTHR44229:SF4">
    <property type="entry name" value="15-HYDROXYPROSTAGLANDIN DEHYDROGENASE [NAD(+)]"/>
    <property type="match status" value="1"/>
</dbReference>
<dbReference type="GO" id="GO:0005737">
    <property type="term" value="C:cytoplasm"/>
    <property type="evidence" value="ECO:0007669"/>
    <property type="project" value="TreeGrafter"/>
</dbReference>
<evidence type="ECO:0000256" key="2">
    <source>
        <dbReference type="ARBA" id="ARBA00023002"/>
    </source>
</evidence>
<keyword evidence="5" id="KW-1185">Reference proteome</keyword>
<dbReference type="Proteomes" id="UP000291469">
    <property type="component" value="Chromosome"/>
</dbReference>